<dbReference type="InterPro" id="IPR027417">
    <property type="entry name" value="P-loop_NTPase"/>
</dbReference>
<dbReference type="GO" id="GO:0043138">
    <property type="term" value="F:3'-5' DNA helicase activity"/>
    <property type="evidence" value="ECO:0007669"/>
    <property type="project" value="TreeGrafter"/>
</dbReference>
<dbReference type="GO" id="GO:0006289">
    <property type="term" value="P:nucleotide-excision repair"/>
    <property type="evidence" value="ECO:0007669"/>
    <property type="project" value="TreeGrafter"/>
</dbReference>
<evidence type="ECO:0000313" key="2">
    <source>
        <dbReference type="EMBL" id="VFU61819.1"/>
    </source>
</evidence>
<evidence type="ECO:0000259" key="1">
    <source>
        <dbReference type="Pfam" id="PF00270"/>
    </source>
</evidence>
<dbReference type="Pfam" id="PF00270">
    <property type="entry name" value="DEAD"/>
    <property type="match status" value="1"/>
</dbReference>
<dbReference type="SUPFAM" id="SSF52540">
    <property type="entry name" value="P-loop containing nucleoside triphosphate hydrolases"/>
    <property type="match status" value="1"/>
</dbReference>
<sequence length="826" mass="92271">MVVIDEEERIEDELEILPPFLLNKADSFHCFLGEFGPEKNRIQGGSFHRSCIRECYLSNKSDPEEPWEEHNNNRGTQVEHLEQVGVATTIFYALRAPPSTLDSWGQRRAVKNGVVYNRKIYDYNYKESPPSITVTRKPIGLRESWVRGLVVQGEDASPPVHPTSANGNLVEVDAGKGCSKLADGNMEYRHKQVALIKCLKPKIQSGEGVDTVISELAVENQYGKDTGAFSPSADSIELDSSNPSTNQTCPCKSNSKGKWVVFMPRLSCHWKGRWGEGLCIDEGFFVGSAIFAILSSKETFNSGPAFYGVRYIVNDNVEVNESELLGVSVEMPVLCTYWGIQSFCSEDVIRAFAAAAGCRMRYAHTRLLPLEIIEHLRKGIGSKGQIVHVEVVDSRKPIYVQIPNVLSDNMKSSSKCLGITKLYSHQAESILTFLSGKNVVVATMTSSGKSLCYNVPLLEALSHDLSSCALSLFPTKFGVDVGHIDVTLHLGFPGSAASLWQQAGRSGRRERPSLAVYVAFQGSLDQYFMKFPKKLFPALEHPLSLLHAEKYLASSSLSNGLMTLKNKGDLSFDPSLDSSSTIWSYIGHEAAKYHVIMNVHNIAIVTMSFSYPVDPSPPQRTSASATRLMGHRITRGVTQKEVSQTVDEVLRIKDILYNSQDENIEACFFEFSRFGIHQAWHFLGLFIVILVLPKDTPSVNLLDECMNKPCAQYEYAAVVCFPTYFDFGKMPSRGISIRAMESIRYRVIEMQWNEVLEEIEKSKAFFQIYEGVVCIHQGKTYMVKELDISEKTALCYEASLYYYTKTRDYTDIELAKSACFCYAAGS</sequence>
<proteinExistence type="predicted"/>
<dbReference type="AlphaFoldDB" id="A0A6N2N7Z0"/>
<name>A0A6N2N7Z0_SALVM</name>
<dbReference type="PANTHER" id="PTHR47957">
    <property type="entry name" value="ATP-DEPENDENT HELICASE HRQ1"/>
    <property type="match status" value="1"/>
</dbReference>
<dbReference type="PANTHER" id="PTHR47957:SF3">
    <property type="entry name" value="ATP-DEPENDENT HELICASE HRQ1"/>
    <property type="match status" value="1"/>
</dbReference>
<protein>
    <recommendedName>
        <fullName evidence="1">DEAD/DEAH-box helicase domain-containing protein</fullName>
    </recommendedName>
</protein>
<dbReference type="EMBL" id="CAADRP010002140">
    <property type="protein sequence ID" value="VFU61819.1"/>
    <property type="molecule type" value="Genomic_DNA"/>
</dbReference>
<feature type="domain" description="DEAD/DEAH-box helicase" evidence="1">
    <location>
        <begin position="424"/>
        <end position="476"/>
    </location>
</feature>
<organism evidence="2">
    <name type="scientific">Salix viminalis</name>
    <name type="common">Common osier</name>
    <name type="synonym">Basket willow</name>
    <dbReference type="NCBI Taxonomy" id="40686"/>
    <lineage>
        <taxon>Eukaryota</taxon>
        <taxon>Viridiplantae</taxon>
        <taxon>Streptophyta</taxon>
        <taxon>Embryophyta</taxon>
        <taxon>Tracheophyta</taxon>
        <taxon>Spermatophyta</taxon>
        <taxon>Magnoliopsida</taxon>
        <taxon>eudicotyledons</taxon>
        <taxon>Gunneridae</taxon>
        <taxon>Pentapetalae</taxon>
        <taxon>rosids</taxon>
        <taxon>fabids</taxon>
        <taxon>Malpighiales</taxon>
        <taxon>Salicaceae</taxon>
        <taxon>Saliceae</taxon>
        <taxon>Salix</taxon>
    </lineage>
</organism>
<dbReference type="InterPro" id="IPR011545">
    <property type="entry name" value="DEAD/DEAH_box_helicase_dom"/>
</dbReference>
<accession>A0A6N2N7Z0</accession>
<dbReference type="GO" id="GO:0003676">
    <property type="term" value="F:nucleic acid binding"/>
    <property type="evidence" value="ECO:0007669"/>
    <property type="project" value="InterPro"/>
</dbReference>
<dbReference type="GO" id="GO:0005524">
    <property type="term" value="F:ATP binding"/>
    <property type="evidence" value="ECO:0007669"/>
    <property type="project" value="InterPro"/>
</dbReference>
<dbReference type="GO" id="GO:0005634">
    <property type="term" value="C:nucleus"/>
    <property type="evidence" value="ECO:0007669"/>
    <property type="project" value="TreeGrafter"/>
</dbReference>
<reference evidence="2" key="1">
    <citation type="submission" date="2019-03" db="EMBL/GenBank/DDBJ databases">
        <authorList>
            <person name="Mank J."/>
            <person name="Almeida P."/>
        </authorList>
    </citation>
    <scope>NUCLEOTIDE SEQUENCE</scope>
    <source>
        <strain evidence="2">78183</strain>
    </source>
</reference>
<dbReference type="Gene3D" id="3.40.50.300">
    <property type="entry name" value="P-loop containing nucleotide triphosphate hydrolases"/>
    <property type="match status" value="1"/>
</dbReference>
<dbReference type="GO" id="GO:0036297">
    <property type="term" value="P:interstrand cross-link repair"/>
    <property type="evidence" value="ECO:0007669"/>
    <property type="project" value="TreeGrafter"/>
</dbReference>
<gene>
    <name evidence="2" type="ORF">SVIM_LOCUS463963</name>
</gene>